<evidence type="ECO:0000259" key="7">
    <source>
        <dbReference type="Pfam" id="PF13505"/>
    </source>
</evidence>
<dbReference type="SUPFAM" id="SSF56925">
    <property type="entry name" value="OMPA-like"/>
    <property type="match status" value="1"/>
</dbReference>
<evidence type="ECO:0000256" key="1">
    <source>
        <dbReference type="ARBA" id="ARBA00004442"/>
    </source>
</evidence>
<dbReference type="Gene3D" id="2.40.160.20">
    <property type="match status" value="1"/>
</dbReference>
<feature type="chain" id="PRO_5030032020" evidence="6">
    <location>
        <begin position="21"/>
        <end position="253"/>
    </location>
</feature>
<proteinExistence type="inferred from homology"/>
<gene>
    <name evidence="8" type="ORF">SAMN05444171_7647</name>
</gene>
<name>A0A1M7J4R4_9BRAD</name>
<dbReference type="Proteomes" id="UP000183208">
    <property type="component" value="Unassembled WGS sequence"/>
</dbReference>
<keyword evidence="4" id="KW-0998">Cell outer membrane</keyword>
<dbReference type="AlphaFoldDB" id="A0A1M7J4R4"/>
<keyword evidence="2 6" id="KW-0732">Signal</keyword>
<evidence type="ECO:0000256" key="3">
    <source>
        <dbReference type="ARBA" id="ARBA00023136"/>
    </source>
</evidence>
<dbReference type="RefSeq" id="WP_074830134.1">
    <property type="nucleotide sequence ID" value="NZ_FNTI01000001.1"/>
</dbReference>
<dbReference type="InterPro" id="IPR051692">
    <property type="entry name" value="OMP-like"/>
</dbReference>
<dbReference type="InterPro" id="IPR027385">
    <property type="entry name" value="Beta-barrel_OMP"/>
</dbReference>
<dbReference type="InterPro" id="IPR011250">
    <property type="entry name" value="OMP/PagP_B-barrel"/>
</dbReference>
<comment type="similarity">
    <text evidence="5">Belongs to the Omp25/RopB family.</text>
</comment>
<evidence type="ECO:0000313" key="8">
    <source>
        <dbReference type="EMBL" id="SEE47611.1"/>
    </source>
</evidence>
<organism evidence="8 9">
    <name type="scientific">Bradyrhizobium lablabi</name>
    <dbReference type="NCBI Taxonomy" id="722472"/>
    <lineage>
        <taxon>Bacteria</taxon>
        <taxon>Pseudomonadati</taxon>
        <taxon>Pseudomonadota</taxon>
        <taxon>Alphaproteobacteria</taxon>
        <taxon>Hyphomicrobiales</taxon>
        <taxon>Nitrobacteraceae</taxon>
        <taxon>Bradyrhizobium</taxon>
    </lineage>
</organism>
<dbReference type="GO" id="GO:0009279">
    <property type="term" value="C:cell outer membrane"/>
    <property type="evidence" value="ECO:0007669"/>
    <property type="project" value="UniProtKB-SubCell"/>
</dbReference>
<dbReference type="PANTHER" id="PTHR34001:SF3">
    <property type="entry name" value="BLL7405 PROTEIN"/>
    <property type="match status" value="1"/>
</dbReference>
<dbReference type="Pfam" id="PF13505">
    <property type="entry name" value="OMP_b-brl"/>
    <property type="match status" value="1"/>
</dbReference>
<evidence type="ECO:0000256" key="5">
    <source>
        <dbReference type="ARBA" id="ARBA00038306"/>
    </source>
</evidence>
<evidence type="ECO:0000256" key="6">
    <source>
        <dbReference type="SAM" id="SignalP"/>
    </source>
</evidence>
<feature type="signal peptide" evidence="6">
    <location>
        <begin position="1"/>
        <end position="20"/>
    </location>
</feature>
<evidence type="ECO:0000256" key="2">
    <source>
        <dbReference type="ARBA" id="ARBA00022729"/>
    </source>
</evidence>
<accession>A0A1M7J4R4</accession>
<comment type="subcellular location">
    <subcellularLocation>
        <location evidence="1">Cell outer membrane</location>
    </subcellularLocation>
</comment>
<keyword evidence="3" id="KW-0472">Membrane</keyword>
<dbReference type="PANTHER" id="PTHR34001">
    <property type="entry name" value="BLL7405 PROTEIN"/>
    <property type="match status" value="1"/>
</dbReference>
<dbReference type="EMBL" id="FNTI01000001">
    <property type="protein sequence ID" value="SEE47611.1"/>
    <property type="molecule type" value="Genomic_DNA"/>
</dbReference>
<sequence>MKKFLLGTVALVAFAAPAAAADLAARPYTKAPAMIAAVYDWSGFYIGANGGWGSSRNCYNNTAVAGVAVPAAAEGCHDATGGTAGGQLGYRWQAGNWVFGLEAQGNWADFRGSNASLATLGLSTDRTKIDAFGLFTGQIGYAWNNALLYVKGGAAVTDNRYEGLLTGTNVVIDRTTETRWGGAVGAGVEFGFAPNWSAAVEYDHLFMGTKGNTFTSVFPVAGLNTRTDSIKQDADLVTVRVNYRWGGPVIAKY</sequence>
<protein>
    <submittedName>
        <fullName evidence="8">Outer membrane immunogenic protein</fullName>
    </submittedName>
</protein>
<evidence type="ECO:0000313" key="9">
    <source>
        <dbReference type="Proteomes" id="UP000183208"/>
    </source>
</evidence>
<feature type="domain" description="Outer membrane protein beta-barrel" evidence="7">
    <location>
        <begin position="8"/>
        <end position="209"/>
    </location>
</feature>
<reference evidence="8 9" key="1">
    <citation type="submission" date="2016-10" db="EMBL/GenBank/DDBJ databases">
        <authorList>
            <person name="de Groot N.N."/>
        </authorList>
    </citation>
    <scope>NUCLEOTIDE SEQUENCE [LARGE SCALE GENOMIC DNA]</scope>
    <source>
        <strain evidence="8 9">GAS522</strain>
    </source>
</reference>
<dbReference type="OrthoDB" id="8016903at2"/>
<evidence type="ECO:0000256" key="4">
    <source>
        <dbReference type="ARBA" id="ARBA00023237"/>
    </source>
</evidence>